<evidence type="ECO:0000256" key="1">
    <source>
        <dbReference type="ARBA" id="ARBA00007249"/>
    </source>
</evidence>
<dbReference type="InterPro" id="IPR027417">
    <property type="entry name" value="P-loop_NTPase"/>
</dbReference>
<dbReference type="Pfam" id="PF03144">
    <property type="entry name" value="GTP_EFTU_D2"/>
    <property type="match status" value="1"/>
</dbReference>
<dbReference type="Proteomes" id="UP000694621">
    <property type="component" value="Unplaced"/>
</dbReference>
<feature type="compositionally biased region" description="Acidic residues" evidence="5">
    <location>
        <begin position="121"/>
        <end position="137"/>
    </location>
</feature>
<dbReference type="InterPro" id="IPR004161">
    <property type="entry name" value="EFTu-like_2"/>
</dbReference>
<evidence type="ECO:0000313" key="7">
    <source>
        <dbReference type="Ensembl" id="ENSAMXP00005037497.1"/>
    </source>
</evidence>
<feature type="compositionally biased region" description="Acidic residues" evidence="5">
    <location>
        <begin position="96"/>
        <end position="105"/>
    </location>
</feature>
<dbReference type="AlphaFoldDB" id="A0A8B9KJD3"/>
<dbReference type="Pfam" id="PF22594">
    <property type="entry name" value="GTP-eEF1A_C"/>
    <property type="match status" value="1"/>
</dbReference>
<dbReference type="InterPro" id="IPR031157">
    <property type="entry name" value="G_TR_CS"/>
</dbReference>
<dbReference type="Pfam" id="PF00009">
    <property type="entry name" value="GTP_EFTU"/>
    <property type="match status" value="1"/>
</dbReference>
<dbReference type="GO" id="GO:0006415">
    <property type="term" value="P:translational termination"/>
    <property type="evidence" value="ECO:0007669"/>
    <property type="project" value="UniProtKB-ARBA"/>
</dbReference>
<dbReference type="SUPFAM" id="SSF52540">
    <property type="entry name" value="P-loop containing nucleoside triphosphate hydrolases"/>
    <property type="match status" value="1"/>
</dbReference>
<accession>A0A8B9KJD3</accession>
<protein>
    <submittedName>
        <fullName evidence="7">G1 to S phase transition 1, like</fullName>
    </submittedName>
</protein>
<dbReference type="CDD" id="cd04089">
    <property type="entry name" value="eRF3_II"/>
    <property type="match status" value="1"/>
</dbReference>
<proteinExistence type="inferred from homology"/>
<dbReference type="CDD" id="cd01883">
    <property type="entry name" value="EF1_alpha"/>
    <property type="match status" value="1"/>
</dbReference>
<reference evidence="7" key="1">
    <citation type="submission" date="2025-08" db="UniProtKB">
        <authorList>
            <consortium name="Ensembl"/>
        </authorList>
    </citation>
    <scope>IDENTIFICATION</scope>
</reference>
<sequence length="535" mass="58996">MEPSTDAVLDSWEQQEEDGEAVAENRLSDALTGLNVNAKPFVPNVNAAEFVPGFLQKSPGENVASAGEGRWCVNNGVCDSDLLVFVVTAAPPLENGDAEMGAEDSWEQKGCEAEPGGGGPAEEESLQEEGLEEDEEVPTPKVTPAQPNAPKKEHVNVVFIGHVDAGKSTIGGQIMYLTGMVDKRTLEKYEREAKEKNRETWYLSWALDTNQEERDKGKTVEVGRAYFETEKKHFTILDAPGHKSFVPNMIGGASQADLAVLVISARKGEFETGFEKGGQTREHAMLAKTAGVKHLIVLVNKMDDPTVNWSLERWYKRLPFIPHLDSLPNFNRSSDGPVRLPIVDKYKDMGTVILGKLESGSISKAQQLVMMPNRHTVEVLSLLSDEVETDDAGPGENLKLRLKGIEEEEILPGFILCTSESLCHTGRTFDAQIVIIEHKSIICPGYNAVLHIHTCIEEVQITALICLIDKKTGEKSKTRPRFVKQDQVCIARLRTSGTICLETFKDFPQMGRFTLRDEGKTIAIGKVLKLVAEKE</sequence>
<dbReference type="Ensembl" id="ENSAMXT00005040858.1">
    <property type="protein sequence ID" value="ENSAMXP00005037497.1"/>
    <property type="gene ID" value="ENSAMXG00005017245.1"/>
</dbReference>
<dbReference type="FunFam" id="2.40.30.10:FF:000017">
    <property type="entry name" value="Eukaryotic peptide chain release factor GTP-binding subunit"/>
    <property type="match status" value="1"/>
</dbReference>
<dbReference type="FunFam" id="2.40.30.10:FF:000024">
    <property type="entry name" value="Eukaryotic peptide chain release factor GTP-binding subunit ERF3A"/>
    <property type="match status" value="1"/>
</dbReference>
<dbReference type="GO" id="GO:0003924">
    <property type="term" value="F:GTPase activity"/>
    <property type="evidence" value="ECO:0007669"/>
    <property type="project" value="InterPro"/>
</dbReference>
<dbReference type="SUPFAM" id="SSF50447">
    <property type="entry name" value="Translation proteins"/>
    <property type="match status" value="1"/>
</dbReference>
<comment type="similarity">
    <text evidence="1">Belongs to the TRAFAC class translation factor GTPase superfamily. Classic translation factor GTPase family. EF-Tu/EF-1A subfamily.</text>
</comment>
<dbReference type="Gene3D" id="2.40.30.10">
    <property type="entry name" value="Translation factors"/>
    <property type="match status" value="2"/>
</dbReference>
<name>A0A8B9KJD3_ASTMX</name>
<evidence type="ECO:0000256" key="4">
    <source>
        <dbReference type="ARBA" id="ARBA00023134"/>
    </source>
</evidence>
<feature type="domain" description="Tr-type G" evidence="6">
    <location>
        <begin position="152"/>
        <end position="383"/>
    </location>
</feature>
<keyword evidence="3" id="KW-0648">Protein biosynthesis</keyword>
<dbReference type="PANTHER" id="PTHR23115">
    <property type="entry name" value="TRANSLATION FACTOR"/>
    <property type="match status" value="1"/>
</dbReference>
<dbReference type="GO" id="GO:0005737">
    <property type="term" value="C:cytoplasm"/>
    <property type="evidence" value="ECO:0007669"/>
    <property type="project" value="UniProtKB-ARBA"/>
</dbReference>
<evidence type="ECO:0000256" key="2">
    <source>
        <dbReference type="ARBA" id="ARBA00022741"/>
    </source>
</evidence>
<evidence type="ECO:0000313" key="8">
    <source>
        <dbReference type="Proteomes" id="UP000694621"/>
    </source>
</evidence>
<dbReference type="Gene3D" id="3.40.50.300">
    <property type="entry name" value="P-loop containing nucleotide triphosphate hydrolases"/>
    <property type="match status" value="1"/>
</dbReference>
<dbReference type="InterPro" id="IPR050100">
    <property type="entry name" value="TRAFAC_GTPase_members"/>
</dbReference>
<dbReference type="InterPro" id="IPR054696">
    <property type="entry name" value="GTP-eEF1A_C"/>
</dbReference>
<keyword evidence="2" id="KW-0547">Nucleotide-binding</keyword>
<dbReference type="PROSITE" id="PS51722">
    <property type="entry name" value="G_TR_2"/>
    <property type="match status" value="1"/>
</dbReference>
<dbReference type="PRINTS" id="PR00315">
    <property type="entry name" value="ELONGATNFCT"/>
</dbReference>
<evidence type="ECO:0000256" key="3">
    <source>
        <dbReference type="ARBA" id="ARBA00022917"/>
    </source>
</evidence>
<dbReference type="InterPro" id="IPR009001">
    <property type="entry name" value="Transl_elong_EF1A/Init_IF2_C"/>
</dbReference>
<dbReference type="GO" id="GO:0005525">
    <property type="term" value="F:GTP binding"/>
    <property type="evidence" value="ECO:0007669"/>
    <property type="project" value="UniProtKB-KW"/>
</dbReference>
<dbReference type="InterPro" id="IPR009000">
    <property type="entry name" value="Transl_B-barrel_sf"/>
</dbReference>
<keyword evidence="4" id="KW-0342">GTP-binding</keyword>
<dbReference type="FunFam" id="3.40.50.300:FF:001202">
    <property type="entry name" value="Translation elongation factor EF-1 subunit alpha"/>
    <property type="match status" value="1"/>
</dbReference>
<dbReference type="InterPro" id="IPR000795">
    <property type="entry name" value="T_Tr_GTP-bd_dom"/>
</dbReference>
<feature type="region of interest" description="Disordered" evidence="5">
    <location>
        <begin position="95"/>
        <end position="150"/>
    </location>
</feature>
<dbReference type="PROSITE" id="PS00301">
    <property type="entry name" value="G_TR_1"/>
    <property type="match status" value="1"/>
</dbReference>
<organism evidence="7 8">
    <name type="scientific">Astyanax mexicanus</name>
    <name type="common">Blind cave fish</name>
    <name type="synonym">Astyanax fasciatus mexicanus</name>
    <dbReference type="NCBI Taxonomy" id="7994"/>
    <lineage>
        <taxon>Eukaryota</taxon>
        <taxon>Metazoa</taxon>
        <taxon>Chordata</taxon>
        <taxon>Craniata</taxon>
        <taxon>Vertebrata</taxon>
        <taxon>Euteleostomi</taxon>
        <taxon>Actinopterygii</taxon>
        <taxon>Neopterygii</taxon>
        <taxon>Teleostei</taxon>
        <taxon>Ostariophysi</taxon>
        <taxon>Characiformes</taxon>
        <taxon>Characoidei</taxon>
        <taxon>Acestrorhamphidae</taxon>
        <taxon>Acestrorhamphinae</taxon>
        <taxon>Astyanax</taxon>
    </lineage>
</organism>
<dbReference type="CDD" id="cd03704">
    <property type="entry name" value="eRF3_C_III"/>
    <property type="match status" value="1"/>
</dbReference>
<evidence type="ECO:0000259" key="6">
    <source>
        <dbReference type="PROSITE" id="PS51722"/>
    </source>
</evidence>
<dbReference type="SUPFAM" id="SSF50465">
    <property type="entry name" value="EF-Tu/eEF-1alpha/eIF2-gamma C-terminal domain"/>
    <property type="match status" value="1"/>
</dbReference>
<evidence type="ECO:0000256" key="5">
    <source>
        <dbReference type="SAM" id="MobiDB-lite"/>
    </source>
</evidence>